<feature type="region of interest" description="Disordered" evidence="1">
    <location>
        <begin position="261"/>
        <end position="315"/>
    </location>
</feature>
<evidence type="ECO:0000256" key="1">
    <source>
        <dbReference type="SAM" id="MobiDB-lite"/>
    </source>
</evidence>
<comment type="caution">
    <text evidence="3">The sequence shown here is derived from an EMBL/GenBank/DDBJ whole genome shotgun (WGS) entry which is preliminary data.</text>
</comment>
<feature type="compositionally biased region" description="Basic and acidic residues" evidence="1">
    <location>
        <begin position="300"/>
        <end position="309"/>
    </location>
</feature>
<dbReference type="Pfam" id="PF02023">
    <property type="entry name" value="SCAN"/>
    <property type="match status" value="1"/>
</dbReference>
<organism evidence="3 4">
    <name type="scientific">Holothuria leucospilota</name>
    <name type="common">Black long sea cucumber</name>
    <name type="synonym">Mertensiothuria leucospilota</name>
    <dbReference type="NCBI Taxonomy" id="206669"/>
    <lineage>
        <taxon>Eukaryota</taxon>
        <taxon>Metazoa</taxon>
        <taxon>Echinodermata</taxon>
        <taxon>Eleutherozoa</taxon>
        <taxon>Echinozoa</taxon>
        <taxon>Holothuroidea</taxon>
        <taxon>Aspidochirotacea</taxon>
        <taxon>Aspidochirotida</taxon>
        <taxon>Holothuriidae</taxon>
        <taxon>Holothuria</taxon>
    </lineage>
</organism>
<feature type="compositionally biased region" description="Low complexity" evidence="1">
    <location>
        <begin position="276"/>
        <end position="290"/>
    </location>
</feature>
<accession>A0A9Q0YIN7</accession>
<dbReference type="AlphaFoldDB" id="A0A9Q0YIN7"/>
<reference evidence="3" key="1">
    <citation type="submission" date="2021-10" db="EMBL/GenBank/DDBJ databases">
        <title>Tropical sea cucumber genome reveals ecological adaptation and Cuvierian tubules defense mechanism.</title>
        <authorList>
            <person name="Chen T."/>
        </authorList>
    </citation>
    <scope>NUCLEOTIDE SEQUENCE</scope>
    <source>
        <strain evidence="3">Nanhai2018</strain>
        <tissue evidence="3">Muscle</tissue>
    </source>
</reference>
<dbReference type="SUPFAM" id="SSF47353">
    <property type="entry name" value="Retrovirus capsid dimerization domain-like"/>
    <property type="match status" value="1"/>
</dbReference>
<gene>
    <name evidence="3" type="ORF">HOLleu_39646</name>
</gene>
<dbReference type="OrthoDB" id="6077919at2759"/>
<evidence type="ECO:0000259" key="2">
    <source>
        <dbReference type="Pfam" id="PF02023"/>
    </source>
</evidence>
<evidence type="ECO:0000313" key="3">
    <source>
        <dbReference type="EMBL" id="KAJ8022226.1"/>
    </source>
</evidence>
<dbReference type="Proteomes" id="UP001152320">
    <property type="component" value="Chromosome 21"/>
</dbReference>
<dbReference type="PANTHER" id="PTHR46888">
    <property type="entry name" value="ZINC KNUCKLE DOMAINCONTAINING PROTEIN-RELATED"/>
    <property type="match status" value="1"/>
</dbReference>
<dbReference type="InterPro" id="IPR038269">
    <property type="entry name" value="SCAN_sf"/>
</dbReference>
<sequence length="342" mass="40168">MRKDEIKRYVLECLVDENILPSTVLETAITVPTDNTFELKRLEMEMNKEIRLKELEKEEREMQMQREREREEREMQNPKIGVDTGVFDVSKHVQFVPKFQEDNVEKFFNHFEKLGEQLKWPRDKWSILIQSNFTGKAQEVYSALSLEDSMDYDKVKKAILQAYELVPEAYRQKFRKYRKADTQTYVEFAYQKERHFDRWCASKKVSTFDALRQPMLFEEFKRCVNDDIKTHLEENKADKLKEVANLADQYALTHKFGKVGQTQNKGQFSRPNKKYGNSSGTTGDSGSQSGFISPTNSGKKQPDSSRQKNDQVSSKKLPLRTYVVVSVTKRATQWQIASHWQN</sequence>
<evidence type="ECO:0000313" key="4">
    <source>
        <dbReference type="Proteomes" id="UP001152320"/>
    </source>
</evidence>
<feature type="compositionally biased region" description="Polar residues" evidence="1">
    <location>
        <begin position="261"/>
        <end position="270"/>
    </location>
</feature>
<dbReference type="PANTHER" id="PTHR46888:SF13">
    <property type="entry name" value="RIBONUCLEASE H"/>
    <property type="match status" value="1"/>
</dbReference>
<feature type="region of interest" description="Disordered" evidence="1">
    <location>
        <begin position="56"/>
        <end position="76"/>
    </location>
</feature>
<dbReference type="Gene3D" id="1.10.4020.10">
    <property type="entry name" value="DNA breaking-rejoining enzymes"/>
    <property type="match status" value="1"/>
</dbReference>
<proteinExistence type="predicted"/>
<dbReference type="InterPro" id="IPR003309">
    <property type="entry name" value="SCAN_dom"/>
</dbReference>
<protein>
    <recommendedName>
        <fullName evidence="2">SCAN box domain-containing protein</fullName>
    </recommendedName>
</protein>
<dbReference type="EMBL" id="JAIZAY010000021">
    <property type="protein sequence ID" value="KAJ8022226.1"/>
    <property type="molecule type" value="Genomic_DNA"/>
</dbReference>
<feature type="domain" description="SCAN box" evidence="2">
    <location>
        <begin position="167"/>
        <end position="253"/>
    </location>
</feature>
<name>A0A9Q0YIN7_HOLLE</name>
<keyword evidence="4" id="KW-1185">Reference proteome</keyword>